<dbReference type="AlphaFoldDB" id="A0A1F7YEF5"/>
<protein>
    <recommendedName>
        <fullName evidence="3">GlcNAc-PI de-N-acetylase</fullName>
    </recommendedName>
</protein>
<sequence>ACAGTVFKLEKESGFNSYELIFTNSELGQDYKAKTEIDPKTVLKTRAKELNKASKFLGIKRSFSLNQSDLGLTYSKDLVFETVKIIRKLEPEIVFLHNQYDAHPDHNEAFKIGLTAIKIAAMGIKKETLGKPFRVLMVLCCEGMLPIKTQILIDISKYSNQKTKLFKIYKSQASSKAIIFEKGLAQIRGYHLRKENSLFAEAFSLQEEFPIILFEK</sequence>
<feature type="non-terminal residue" evidence="1">
    <location>
        <position position="1"/>
    </location>
</feature>
<dbReference type="Gene3D" id="3.40.50.10320">
    <property type="entry name" value="LmbE-like"/>
    <property type="match status" value="1"/>
</dbReference>
<proteinExistence type="predicted"/>
<dbReference type="Pfam" id="PF02585">
    <property type="entry name" value="PIG-L"/>
    <property type="match status" value="1"/>
</dbReference>
<reference evidence="1 2" key="1">
    <citation type="journal article" date="2016" name="Nat. Commun.">
        <title>Thousands of microbial genomes shed light on interconnected biogeochemical processes in an aquifer system.</title>
        <authorList>
            <person name="Anantharaman K."/>
            <person name="Brown C.T."/>
            <person name="Hug L.A."/>
            <person name="Sharon I."/>
            <person name="Castelle C.J."/>
            <person name="Probst A.J."/>
            <person name="Thomas B.C."/>
            <person name="Singh A."/>
            <person name="Wilkins M.J."/>
            <person name="Karaoz U."/>
            <person name="Brodie E.L."/>
            <person name="Williams K.H."/>
            <person name="Hubbard S.S."/>
            <person name="Banfield J.F."/>
        </authorList>
    </citation>
    <scope>NUCLEOTIDE SEQUENCE [LARGE SCALE GENOMIC DNA]</scope>
</reference>
<dbReference type="SUPFAM" id="SSF102588">
    <property type="entry name" value="LmbE-like"/>
    <property type="match status" value="1"/>
</dbReference>
<accession>A0A1F7YEF5</accession>
<evidence type="ECO:0008006" key="3">
    <source>
        <dbReference type="Google" id="ProtNLM"/>
    </source>
</evidence>
<gene>
    <name evidence="1" type="ORF">A2627_01480</name>
</gene>
<dbReference type="InterPro" id="IPR024078">
    <property type="entry name" value="LmbE-like_dom_sf"/>
</dbReference>
<comment type="caution">
    <text evidence="1">The sequence shown here is derived from an EMBL/GenBank/DDBJ whole genome shotgun (WGS) entry which is preliminary data.</text>
</comment>
<dbReference type="EMBL" id="MGGI01000020">
    <property type="protein sequence ID" value="OGM25724.1"/>
    <property type="molecule type" value="Genomic_DNA"/>
</dbReference>
<organism evidence="1 2">
    <name type="scientific">Candidatus Woesebacteria bacterium RIFCSPHIGHO2_01_FULL_39_28</name>
    <dbReference type="NCBI Taxonomy" id="1802496"/>
    <lineage>
        <taxon>Bacteria</taxon>
        <taxon>Candidatus Woeseibacteriota</taxon>
    </lineage>
</organism>
<dbReference type="Proteomes" id="UP000178851">
    <property type="component" value="Unassembled WGS sequence"/>
</dbReference>
<dbReference type="InterPro" id="IPR003737">
    <property type="entry name" value="GlcNAc_PI_deacetylase-related"/>
</dbReference>
<name>A0A1F7YEF5_9BACT</name>
<evidence type="ECO:0000313" key="2">
    <source>
        <dbReference type="Proteomes" id="UP000178851"/>
    </source>
</evidence>
<evidence type="ECO:0000313" key="1">
    <source>
        <dbReference type="EMBL" id="OGM25724.1"/>
    </source>
</evidence>